<evidence type="ECO:0000313" key="4">
    <source>
        <dbReference type="EMBL" id="KZL18015.1"/>
    </source>
</evidence>
<dbReference type="OrthoDB" id="275336at2"/>
<keyword evidence="5" id="KW-1185">Reference proteome</keyword>
<dbReference type="EMBL" id="LMCB01000024">
    <property type="protein sequence ID" value="KZL18015.1"/>
    <property type="molecule type" value="Genomic_DNA"/>
</dbReference>
<accession>A0A165XT75</accession>
<dbReference type="SUPFAM" id="SSF55729">
    <property type="entry name" value="Acyl-CoA N-acyltransferases (Nat)"/>
    <property type="match status" value="1"/>
</dbReference>
<dbReference type="CDD" id="cd04301">
    <property type="entry name" value="NAT_SF"/>
    <property type="match status" value="1"/>
</dbReference>
<dbReference type="PATRIC" id="fig|989403.3.peg.2946"/>
<dbReference type="Pfam" id="PF00583">
    <property type="entry name" value="Acetyltransf_1"/>
    <property type="match status" value="1"/>
</dbReference>
<comment type="caution">
    <text evidence="4">The sequence shown here is derived from an EMBL/GenBank/DDBJ whole genome shotgun (WGS) entry which is preliminary data.</text>
</comment>
<dbReference type="PANTHER" id="PTHR43800:SF1">
    <property type="entry name" value="PEPTIDYL-LYSINE N-ACETYLTRANSFERASE YJAB"/>
    <property type="match status" value="1"/>
</dbReference>
<proteinExistence type="predicted"/>
<dbReference type="GO" id="GO:0016747">
    <property type="term" value="F:acyltransferase activity, transferring groups other than amino-acyl groups"/>
    <property type="evidence" value="ECO:0007669"/>
    <property type="project" value="InterPro"/>
</dbReference>
<dbReference type="InterPro" id="IPR000182">
    <property type="entry name" value="GNAT_dom"/>
</dbReference>
<dbReference type="PANTHER" id="PTHR43800">
    <property type="entry name" value="PEPTIDYL-LYSINE N-ACETYLTRANSFERASE YJAB"/>
    <property type="match status" value="1"/>
</dbReference>
<protein>
    <recommendedName>
        <fullName evidence="3">N-acetyltransferase domain-containing protein</fullName>
    </recommendedName>
</protein>
<name>A0A165XT75_9HYPH</name>
<dbReference type="STRING" id="989403.SAMN05421798_106231"/>
<keyword evidence="2" id="KW-0012">Acyltransferase</keyword>
<evidence type="ECO:0000259" key="3">
    <source>
        <dbReference type="PROSITE" id="PS51186"/>
    </source>
</evidence>
<dbReference type="Gene3D" id="3.40.630.30">
    <property type="match status" value="1"/>
</dbReference>
<evidence type="ECO:0000256" key="2">
    <source>
        <dbReference type="ARBA" id="ARBA00023315"/>
    </source>
</evidence>
<dbReference type="AlphaFoldDB" id="A0A165XT75"/>
<dbReference type="PROSITE" id="PS51186">
    <property type="entry name" value="GNAT"/>
    <property type="match status" value="1"/>
</dbReference>
<dbReference type="InterPro" id="IPR016181">
    <property type="entry name" value="Acyl_CoA_acyltransferase"/>
</dbReference>
<reference evidence="4 5" key="1">
    <citation type="journal article" date="2016" name="Front. Microbiol.">
        <title>Comparative Genomic Analysis Reveals a Diverse Repertoire of Genes Involved in Prokaryote-Eukaryote Interactions within the Pseudovibrio Genus.</title>
        <authorList>
            <person name="Romano S."/>
            <person name="Fernandez-Guerra A."/>
            <person name="Reen F.J."/>
            <person name="Glockner F.O."/>
            <person name="Crowley S.P."/>
            <person name="O'Sullivan O."/>
            <person name="Cotter P.D."/>
            <person name="Adams C."/>
            <person name="Dobson A.D."/>
            <person name="O'Gara F."/>
        </authorList>
    </citation>
    <scope>NUCLEOTIDE SEQUENCE [LARGE SCALE GENOMIC DNA]</scope>
    <source>
        <strain evidence="4 5">Ad2</strain>
    </source>
</reference>
<dbReference type="RefSeq" id="WP_068006777.1">
    <property type="nucleotide sequence ID" value="NZ_FOFM01000006.1"/>
</dbReference>
<gene>
    <name evidence="4" type="ORF">PsAD2_02749</name>
</gene>
<sequence>MTTIPLSLDDYTELPSDKIATVVTYLEMREKPQSRTLIERDDLLLRKIERVDIQDYSRLFRKIGEPWLWFGRLVMSDEDLTKVLNEESRDLYFVMENGVAIGLLELDFSIGSEVELAYFGFIPEQIGGGAGRWLMNHAIDLAFARPGVDRLWVHTCTGDSAQALPFYIRSGFVPYKRAIEVADDPRLKGILVVSSAPHIPVLA</sequence>
<feature type="domain" description="N-acetyltransferase" evidence="3">
    <location>
        <begin position="43"/>
        <end position="197"/>
    </location>
</feature>
<evidence type="ECO:0000256" key="1">
    <source>
        <dbReference type="ARBA" id="ARBA00022679"/>
    </source>
</evidence>
<organism evidence="4 5">
    <name type="scientific">Pseudovibrio axinellae</name>
    <dbReference type="NCBI Taxonomy" id="989403"/>
    <lineage>
        <taxon>Bacteria</taxon>
        <taxon>Pseudomonadati</taxon>
        <taxon>Pseudomonadota</taxon>
        <taxon>Alphaproteobacteria</taxon>
        <taxon>Hyphomicrobiales</taxon>
        <taxon>Stappiaceae</taxon>
        <taxon>Pseudovibrio</taxon>
    </lineage>
</organism>
<dbReference type="Proteomes" id="UP000076577">
    <property type="component" value="Unassembled WGS sequence"/>
</dbReference>
<keyword evidence="1" id="KW-0808">Transferase</keyword>
<evidence type="ECO:0000313" key="5">
    <source>
        <dbReference type="Proteomes" id="UP000076577"/>
    </source>
</evidence>